<keyword evidence="4" id="KW-1185">Reference proteome</keyword>
<proteinExistence type="inferred from homology"/>
<dbReference type="GO" id="GO:0009820">
    <property type="term" value="P:alkaloid metabolic process"/>
    <property type="evidence" value="ECO:0007669"/>
    <property type="project" value="InterPro"/>
</dbReference>
<protein>
    <submittedName>
        <fullName evidence="3">Aromatic prenyltransferase</fullName>
    </submittedName>
</protein>
<evidence type="ECO:0000256" key="1">
    <source>
        <dbReference type="ARBA" id="ARBA00010209"/>
    </source>
</evidence>
<organism evidence="3 4">
    <name type="scientific">Aspergillus novoparasiticus</name>
    <dbReference type="NCBI Taxonomy" id="986946"/>
    <lineage>
        <taxon>Eukaryota</taxon>
        <taxon>Fungi</taxon>
        <taxon>Dikarya</taxon>
        <taxon>Ascomycota</taxon>
        <taxon>Pezizomycotina</taxon>
        <taxon>Eurotiomycetes</taxon>
        <taxon>Eurotiomycetidae</taxon>
        <taxon>Eurotiales</taxon>
        <taxon>Aspergillaceae</taxon>
        <taxon>Aspergillus</taxon>
        <taxon>Aspergillus subgen. Circumdati</taxon>
    </lineage>
</organism>
<dbReference type="PANTHER" id="PTHR40627">
    <property type="entry name" value="INDOLE PRENYLTRANSFERASE TDIB-RELATED"/>
    <property type="match status" value="1"/>
</dbReference>
<dbReference type="PANTHER" id="PTHR40627:SF3">
    <property type="entry name" value="PRENYLTRANSFERASE ASQH2-RELATED"/>
    <property type="match status" value="1"/>
</dbReference>
<dbReference type="Proteomes" id="UP000326799">
    <property type="component" value="Unassembled WGS sequence"/>
</dbReference>
<dbReference type="GO" id="GO:0016765">
    <property type="term" value="F:transferase activity, transferring alkyl or aryl (other than methyl) groups"/>
    <property type="evidence" value="ECO:0007669"/>
    <property type="project" value="InterPro"/>
</dbReference>
<dbReference type="EMBL" id="ML733558">
    <property type="protein sequence ID" value="KAB8214034.1"/>
    <property type="molecule type" value="Genomic_DNA"/>
</dbReference>
<reference evidence="3 4" key="1">
    <citation type="submission" date="2019-04" db="EMBL/GenBank/DDBJ databases">
        <title>Fungal friends and foes A comparative genomics study of 23 Aspergillus species from section Flavi.</title>
        <authorList>
            <consortium name="DOE Joint Genome Institute"/>
            <person name="Kjaerbolling I."/>
            <person name="Vesth T.C."/>
            <person name="Frisvad J.C."/>
            <person name="Nybo J.L."/>
            <person name="Theobald S."/>
            <person name="Kildgaard S."/>
            <person name="Petersen T.I."/>
            <person name="Kuo A."/>
            <person name="Sato A."/>
            <person name="Lyhne E.K."/>
            <person name="Kogle M.E."/>
            <person name="Wiebenga A."/>
            <person name="Kun R.S."/>
            <person name="Lubbers R.J."/>
            <person name="Makela M.R."/>
            <person name="Barry K."/>
            <person name="Chovatia M."/>
            <person name="Clum A."/>
            <person name="Daum C."/>
            <person name="Haridas S."/>
            <person name="He G."/>
            <person name="LaButti K."/>
            <person name="Lipzen A."/>
            <person name="Mondo S."/>
            <person name="Pangilinan J."/>
            <person name="Riley R."/>
            <person name="Salamov A."/>
            <person name="Simmons B.A."/>
            <person name="Magnuson J.K."/>
            <person name="Henrissat B."/>
            <person name="Mortensen U.H."/>
            <person name="Larsen T.O."/>
            <person name="De vries R.P."/>
            <person name="Grigoriev I.V."/>
            <person name="Machida M."/>
            <person name="Baker S.E."/>
            <person name="Andersen M.R."/>
        </authorList>
    </citation>
    <scope>NUCLEOTIDE SEQUENCE [LARGE SCALE GENOMIC DNA]</scope>
    <source>
        <strain evidence="3 4">CBS 126849</strain>
    </source>
</reference>
<evidence type="ECO:0000313" key="4">
    <source>
        <dbReference type="Proteomes" id="UP000326799"/>
    </source>
</evidence>
<sequence>MLAGISSHRKWWYKTGPILLKLMTSSNYSIERQHQYLEYYARVIIPFLGPYPQVVRSSLTRSGLPVEFSANYQQHGKQPTVRIAFEPLAEREEFLSTLLELVLKGFDSRLWDTVSQSIHLDATEKAILQEIKINDTLLRAQILFGIEFVGDGAILVKAYVFPGLKCKISRQSSRELLANTVQGLQRQVDCSEVFSMVDCYLQETNSYNPYTFFSWDCIKPSSSRLKLYMCSASMMRAKLEDTWSLGSRLQGPSVEKGLQYLLQLHDHIQIRDRELEMKPPLMWNYEMRSEDPSPLTKIYLPVHGENGLNIATGVAHFMEELGMVDTGKTYLDTIQTYFPIYDLEQTDRLTSWISFAFTEITGLYLSIQYHSSTDNPWAAEEKQQPSLGEL</sequence>
<dbReference type="CDD" id="cd13929">
    <property type="entry name" value="PT-DMATS_CymD"/>
    <property type="match status" value="1"/>
</dbReference>
<evidence type="ECO:0000256" key="2">
    <source>
        <dbReference type="ARBA" id="ARBA00022679"/>
    </source>
</evidence>
<name>A0A5N6EB59_9EURO</name>
<dbReference type="Pfam" id="PF11991">
    <property type="entry name" value="Trp_DMAT"/>
    <property type="match status" value="1"/>
</dbReference>
<comment type="similarity">
    <text evidence="1">Belongs to the tryptophan dimethylallyltransferase family.</text>
</comment>
<dbReference type="InterPro" id="IPR017795">
    <property type="entry name" value="ABBA_NscD-like"/>
</dbReference>
<dbReference type="AlphaFoldDB" id="A0A5N6EB59"/>
<gene>
    <name evidence="3" type="ORF">BDV33DRAFT_196450</name>
</gene>
<evidence type="ECO:0000313" key="3">
    <source>
        <dbReference type="EMBL" id="KAB8214034.1"/>
    </source>
</evidence>
<dbReference type="SFLD" id="SFLDS00036">
    <property type="entry name" value="Aromatic_Prenyltransferase"/>
    <property type="match status" value="1"/>
</dbReference>
<keyword evidence="2 3" id="KW-0808">Transferase</keyword>
<accession>A0A5N6EB59</accession>
<dbReference type="NCBIfam" id="TIGR03429">
    <property type="entry name" value="arom_pren_DMATS"/>
    <property type="match status" value="1"/>
</dbReference>
<dbReference type="InterPro" id="IPR033964">
    <property type="entry name" value="ABBA"/>
</dbReference>